<feature type="compositionally biased region" description="Basic and acidic residues" evidence="2">
    <location>
        <begin position="594"/>
        <end position="604"/>
    </location>
</feature>
<protein>
    <submittedName>
        <fullName evidence="4">Uncharacterized protein</fullName>
    </submittedName>
</protein>
<feature type="region of interest" description="Disordered" evidence="2">
    <location>
        <begin position="584"/>
        <end position="613"/>
    </location>
</feature>
<dbReference type="AlphaFoldDB" id="A0AA84ZD25"/>
<accession>A0AA84ZD25</accession>
<reference evidence="4" key="1">
    <citation type="submission" date="2023-11" db="UniProtKB">
        <authorList>
            <consortium name="WormBaseParasite"/>
        </authorList>
    </citation>
    <scope>IDENTIFICATION</scope>
</reference>
<keyword evidence="1" id="KW-0175">Coiled coil</keyword>
<feature type="compositionally biased region" description="Basic and acidic residues" evidence="2">
    <location>
        <begin position="161"/>
        <end position="170"/>
    </location>
</feature>
<evidence type="ECO:0000313" key="3">
    <source>
        <dbReference type="Proteomes" id="UP000050790"/>
    </source>
</evidence>
<evidence type="ECO:0000256" key="2">
    <source>
        <dbReference type="SAM" id="MobiDB-lite"/>
    </source>
</evidence>
<dbReference type="GO" id="GO:0045944">
    <property type="term" value="P:positive regulation of transcription by RNA polymerase II"/>
    <property type="evidence" value="ECO:0007669"/>
    <property type="project" value="TreeGrafter"/>
</dbReference>
<proteinExistence type="predicted"/>
<dbReference type="WBParaSite" id="SMRG1_23710.1">
    <property type="protein sequence ID" value="SMRG1_23710.1"/>
    <property type="gene ID" value="SMRG1_23710"/>
</dbReference>
<evidence type="ECO:0000256" key="1">
    <source>
        <dbReference type="SAM" id="Coils"/>
    </source>
</evidence>
<dbReference type="InterPro" id="IPR051647">
    <property type="entry name" value="Mediator_comp_sub12"/>
</dbReference>
<dbReference type="GO" id="GO:0003713">
    <property type="term" value="F:transcription coactivator activity"/>
    <property type="evidence" value="ECO:0007669"/>
    <property type="project" value="TreeGrafter"/>
</dbReference>
<sequence>MFLPRSEGLTLNEFLSLHPSNISTIPLQSTIYNHNNNNTSIEQKFNNQHSRNFSPFMNHSTIKQPMNKEEIINPSILARTKSNLSNRQQLKRSNTISVTKNINEKLNSNISINELIQSTRQQKKHLPVQYNPLINTLNDTVMDSNDLIQKLHHQRSFQRAQSEHPIRDNSDNNNNNNNNNNVPNSHSVSLPPHPWHNDNNTSSTFRSIFSQRGYNFERSFWQQNFTSDQNELKSSLAVTSPTLTTISSTETPTHFNKPSSDQYISKVIWSEKFVEEFLKKSLLTTSANNMVHDQNEPVCLSSSFSGTTLVQWFCRHIIKSGCPWSHGLISVVCQLCNCLLQLGVLRRDLKSKMVNSTLTDNKSFRIHNINSYGNSSNTTAEIFELNMDYVWIGNNVQENTTVINSSMNANDNQQQLLQEQQQQIDEYKQFQMNIYNHITNLHKEFQYELDRVTREHELQLFKVKNQGVMKVCQLTDRIEALENQVEKYRILAGIEQLNKSTTINRNHSLHNCYSSILTNKNRLSKVTFNLSNENVLNQLSRRTRAFSETIDMNHFNDNNTYNKPDYIKSSIRHILNDIEQLLSPASQQQQQHHRQLDQQQEHQQQRPQHSRSNSMNLYKSHELSLLKNSKQKCESFNIQEKENSFNNKNCTDLNSYDNDTIDNRTDRFIEDNANKINNLLKFNDHNIHQHENSMNTTSTNNKNDSEIHRKINLRNSTSRFLSVPPYSKFNLDQTTSMLHNQPVLGILAKYGANNKHNTFKTSMKEDHC</sequence>
<feature type="compositionally biased region" description="Low complexity" evidence="2">
    <location>
        <begin position="171"/>
        <end position="190"/>
    </location>
</feature>
<feature type="region of interest" description="Disordered" evidence="2">
    <location>
        <begin position="152"/>
        <end position="199"/>
    </location>
</feature>
<evidence type="ECO:0000313" key="4">
    <source>
        <dbReference type="WBParaSite" id="SMRG1_23710.1"/>
    </source>
</evidence>
<name>A0AA84ZD25_9TREM</name>
<dbReference type="Proteomes" id="UP000050790">
    <property type="component" value="Unassembled WGS sequence"/>
</dbReference>
<feature type="coiled-coil region" evidence="1">
    <location>
        <begin position="403"/>
        <end position="430"/>
    </location>
</feature>
<organism evidence="3 4">
    <name type="scientific">Schistosoma margrebowiei</name>
    <dbReference type="NCBI Taxonomy" id="48269"/>
    <lineage>
        <taxon>Eukaryota</taxon>
        <taxon>Metazoa</taxon>
        <taxon>Spiralia</taxon>
        <taxon>Lophotrochozoa</taxon>
        <taxon>Platyhelminthes</taxon>
        <taxon>Trematoda</taxon>
        <taxon>Digenea</taxon>
        <taxon>Strigeidida</taxon>
        <taxon>Schistosomatoidea</taxon>
        <taxon>Schistosomatidae</taxon>
        <taxon>Schistosoma</taxon>
    </lineage>
</organism>
<dbReference type="GO" id="GO:0016592">
    <property type="term" value="C:mediator complex"/>
    <property type="evidence" value="ECO:0007669"/>
    <property type="project" value="TreeGrafter"/>
</dbReference>
<dbReference type="PANTHER" id="PTHR46007">
    <property type="entry name" value="MEDIATOR OF RNA POLYMERASE II TRANSCRIPTION SUBUNIT 12"/>
    <property type="match status" value="1"/>
</dbReference>
<dbReference type="PANTHER" id="PTHR46007:SF8">
    <property type="entry name" value="C2H2-TYPE DOMAIN-CONTAINING PROTEIN"/>
    <property type="match status" value="1"/>
</dbReference>